<dbReference type="Pfam" id="PF19575">
    <property type="entry name" value="HTH_58"/>
    <property type="match status" value="1"/>
</dbReference>
<evidence type="ECO:0000259" key="1">
    <source>
        <dbReference type="Pfam" id="PF19575"/>
    </source>
</evidence>
<evidence type="ECO:0000313" key="2">
    <source>
        <dbReference type="EMBL" id="GAA4209304.1"/>
    </source>
</evidence>
<name>A0ABP8BKX2_9ACTN</name>
<proteinExistence type="predicted"/>
<keyword evidence="3" id="KW-1185">Reference proteome</keyword>
<gene>
    <name evidence="2" type="ORF">GCM10022252_75600</name>
</gene>
<dbReference type="RefSeq" id="WP_344923137.1">
    <property type="nucleotide sequence ID" value="NZ_BAABAQ010000020.1"/>
</dbReference>
<accession>A0ABP8BKX2</accession>
<dbReference type="EMBL" id="BAABAQ010000020">
    <property type="protein sequence ID" value="GAA4209304.1"/>
    <property type="molecule type" value="Genomic_DNA"/>
</dbReference>
<dbReference type="InterPro" id="IPR045745">
    <property type="entry name" value="HTH_58_Actinobacteria-type"/>
</dbReference>
<feature type="domain" description="Helix-turn-helix" evidence="1">
    <location>
        <begin position="11"/>
        <end position="53"/>
    </location>
</feature>
<organism evidence="2 3">
    <name type="scientific">Streptosporangium oxazolinicum</name>
    <dbReference type="NCBI Taxonomy" id="909287"/>
    <lineage>
        <taxon>Bacteria</taxon>
        <taxon>Bacillati</taxon>
        <taxon>Actinomycetota</taxon>
        <taxon>Actinomycetes</taxon>
        <taxon>Streptosporangiales</taxon>
        <taxon>Streptosporangiaceae</taxon>
        <taxon>Streptosporangium</taxon>
    </lineage>
</organism>
<comment type="caution">
    <text evidence="2">The sequence shown here is derived from an EMBL/GenBank/DDBJ whole genome shotgun (WGS) entry which is preliminary data.</text>
</comment>
<dbReference type="Proteomes" id="UP001501251">
    <property type="component" value="Unassembled WGS sequence"/>
</dbReference>
<sequence>MPPRKPLDEAAVIRGYKAGASVRALAAQHGVSYTLIHRRLVAAGVKTRRVGGVAGVRAPRAVQNAIVRDYVGGALMADIVATYGLSDVTVRKIVAAAGKPIRQQGAQQTLDRGVIRRLDGQGWPAVAIAMLMKASASHVRRILHDLYDAEDAAAEQELGLVA</sequence>
<evidence type="ECO:0000313" key="3">
    <source>
        <dbReference type="Proteomes" id="UP001501251"/>
    </source>
</evidence>
<reference evidence="3" key="1">
    <citation type="journal article" date="2019" name="Int. J. Syst. Evol. Microbiol.">
        <title>The Global Catalogue of Microorganisms (GCM) 10K type strain sequencing project: providing services to taxonomists for standard genome sequencing and annotation.</title>
        <authorList>
            <consortium name="The Broad Institute Genomics Platform"/>
            <consortium name="The Broad Institute Genome Sequencing Center for Infectious Disease"/>
            <person name="Wu L."/>
            <person name="Ma J."/>
        </authorList>
    </citation>
    <scope>NUCLEOTIDE SEQUENCE [LARGE SCALE GENOMIC DNA]</scope>
    <source>
        <strain evidence="3">JCM 17388</strain>
    </source>
</reference>
<protein>
    <recommendedName>
        <fullName evidence="1">Helix-turn-helix domain-containing protein</fullName>
    </recommendedName>
</protein>